<name>A0A975B7K6_9BACT</name>
<feature type="domain" description="Response regulatory" evidence="5">
    <location>
        <begin position="7"/>
        <end position="123"/>
    </location>
</feature>
<dbReference type="GO" id="GO:0006355">
    <property type="term" value="P:regulation of DNA-templated transcription"/>
    <property type="evidence" value="ECO:0007669"/>
    <property type="project" value="InterPro"/>
</dbReference>
<dbReference type="InterPro" id="IPR039420">
    <property type="entry name" value="WalR-like"/>
</dbReference>
<dbReference type="Pfam" id="PF00072">
    <property type="entry name" value="Response_reg"/>
    <property type="match status" value="1"/>
</dbReference>
<dbReference type="PANTHER" id="PTHR43214">
    <property type="entry name" value="TWO-COMPONENT RESPONSE REGULATOR"/>
    <property type="match status" value="1"/>
</dbReference>
<feature type="modified residue" description="4-aspartylphosphate" evidence="3">
    <location>
        <position position="58"/>
    </location>
</feature>
<dbReference type="Pfam" id="PF00196">
    <property type="entry name" value="GerE"/>
    <property type="match status" value="1"/>
</dbReference>
<dbReference type="PRINTS" id="PR00038">
    <property type="entry name" value="HTHLUXR"/>
</dbReference>
<dbReference type="PROSITE" id="PS50110">
    <property type="entry name" value="RESPONSE_REGULATORY"/>
    <property type="match status" value="1"/>
</dbReference>
<dbReference type="GO" id="GO:0000160">
    <property type="term" value="P:phosphorelay signal transduction system"/>
    <property type="evidence" value="ECO:0007669"/>
    <property type="project" value="InterPro"/>
</dbReference>
<dbReference type="PANTHER" id="PTHR43214:SF43">
    <property type="entry name" value="TWO-COMPONENT RESPONSE REGULATOR"/>
    <property type="match status" value="1"/>
</dbReference>
<dbReference type="PROSITE" id="PS00622">
    <property type="entry name" value="HTH_LUXR_1"/>
    <property type="match status" value="1"/>
</dbReference>
<dbReference type="InterPro" id="IPR058245">
    <property type="entry name" value="NreC/VraR/RcsB-like_REC"/>
</dbReference>
<dbReference type="InterPro" id="IPR000792">
    <property type="entry name" value="Tscrpt_reg_LuxR_C"/>
</dbReference>
<evidence type="ECO:0000313" key="6">
    <source>
        <dbReference type="EMBL" id="QTA80326.1"/>
    </source>
</evidence>
<dbReference type="InterPro" id="IPR011006">
    <property type="entry name" value="CheY-like_superfamily"/>
</dbReference>
<keyword evidence="7" id="KW-1185">Reference proteome</keyword>
<sequence length="221" mass="25213">MNIEKRKILLVEDHPIFRLGMSELINDEDDMTVCGYTDTVRQALDLIVDLKPDLVIADISLKQSDGIELVKEINRLFHGLPVLVLSMHDESLYAERAMHAGAKGYIMKQEAMESVVNAVRLVLTGKIYVSEKVKDRLIHNLFEPSIENKSSPMDMLTDRELEVFRYIGQGLSSKEISHRLNLSIKTIGTYRERIKEKLKIKHATELVKCAVHWSQNGQISI</sequence>
<dbReference type="GO" id="GO:0003677">
    <property type="term" value="F:DNA binding"/>
    <property type="evidence" value="ECO:0007669"/>
    <property type="project" value="UniProtKB-KW"/>
</dbReference>
<evidence type="ECO:0000313" key="7">
    <source>
        <dbReference type="Proteomes" id="UP000663720"/>
    </source>
</evidence>
<organism evidence="6 7">
    <name type="scientific">Desulfonema limicola</name>
    <dbReference type="NCBI Taxonomy" id="45656"/>
    <lineage>
        <taxon>Bacteria</taxon>
        <taxon>Pseudomonadati</taxon>
        <taxon>Thermodesulfobacteriota</taxon>
        <taxon>Desulfobacteria</taxon>
        <taxon>Desulfobacterales</taxon>
        <taxon>Desulfococcaceae</taxon>
        <taxon>Desulfonema</taxon>
    </lineage>
</organism>
<proteinExistence type="predicted"/>
<dbReference type="SUPFAM" id="SSF52172">
    <property type="entry name" value="CheY-like"/>
    <property type="match status" value="1"/>
</dbReference>
<dbReference type="Proteomes" id="UP000663720">
    <property type="component" value="Chromosome"/>
</dbReference>
<evidence type="ECO:0000259" key="4">
    <source>
        <dbReference type="PROSITE" id="PS50043"/>
    </source>
</evidence>
<evidence type="ECO:0000256" key="2">
    <source>
        <dbReference type="ARBA" id="ARBA00023125"/>
    </source>
</evidence>
<dbReference type="KEGG" id="dli:dnl_26250"/>
<gene>
    <name evidence="6" type="ORF">dnl_26250</name>
</gene>
<dbReference type="Gene3D" id="3.40.50.2300">
    <property type="match status" value="1"/>
</dbReference>
<evidence type="ECO:0000259" key="5">
    <source>
        <dbReference type="PROSITE" id="PS50110"/>
    </source>
</evidence>
<keyword evidence="2" id="KW-0238">DNA-binding</keyword>
<feature type="domain" description="HTH luxR-type" evidence="4">
    <location>
        <begin position="149"/>
        <end position="214"/>
    </location>
</feature>
<evidence type="ECO:0000256" key="3">
    <source>
        <dbReference type="PROSITE-ProRule" id="PRU00169"/>
    </source>
</evidence>
<dbReference type="AlphaFoldDB" id="A0A975B7K6"/>
<evidence type="ECO:0000256" key="1">
    <source>
        <dbReference type="ARBA" id="ARBA00022553"/>
    </source>
</evidence>
<reference evidence="6" key="1">
    <citation type="journal article" date="2021" name="Microb. Physiol.">
        <title>Proteogenomic Insights into the Physiology of Marine, Sulfate-Reducing, Filamentous Desulfonema limicola and Desulfonema magnum.</title>
        <authorList>
            <person name="Schnaars V."/>
            <person name="Wohlbrand L."/>
            <person name="Scheve S."/>
            <person name="Hinrichs C."/>
            <person name="Reinhardt R."/>
            <person name="Rabus R."/>
        </authorList>
    </citation>
    <scope>NUCLEOTIDE SEQUENCE</scope>
    <source>
        <strain evidence="6">5ac10</strain>
    </source>
</reference>
<dbReference type="SMART" id="SM00421">
    <property type="entry name" value="HTH_LUXR"/>
    <property type="match status" value="1"/>
</dbReference>
<dbReference type="InterPro" id="IPR016032">
    <property type="entry name" value="Sig_transdc_resp-reg_C-effctor"/>
</dbReference>
<dbReference type="SMART" id="SM00448">
    <property type="entry name" value="REC"/>
    <property type="match status" value="1"/>
</dbReference>
<accession>A0A975B7K6</accession>
<dbReference type="SUPFAM" id="SSF46894">
    <property type="entry name" value="C-terminal effector domain of the bipartite response regulators"/>
    <property type="match status" value="1"/>
</dbReference>
<protein>
    <submittedName>
        <fullName evidence="6">Response regulator GacA</fullName>
    </submittedName>
</protein>
<keyword evidence="1 3" id="KW-0597">Phosphoprotein</keyword>
<dbReference type="InterPro" id="IPR001789">
    <property type="entry name" value="Sig_transdc_resp-reg_receiver"/>
</dbReference>
<dbReference type="CDD" id="cd06170">
    <property type="entry name" value="LuxR_C_like"/>
    <property type="match status" value="1"/>
</dbReference>
<dbReference type="RefSeq" id="WP_207691983.1">
    <property type="nucleotide sequence ID" value="NZ_CP061799.1"/>
</dbReference>
<dbReference type="PROSITE" id="PS50043">
    <property type="entry name" value="HTH_LUXR_2"/>
    <property type="match status" value="1"/>
</dbReference>
<dbReference type="EMBL" id="CP061799">
    <property type="protein sequence ID" value="QTA80326.1"/>
    <property type="molecule type" value="Genomic_DNA"/>
</dbReference>
<dbReference type="CDD" id="cd17535">
    <property type="entry name" value="REC_NarL-like"/>
    <property type="match status" value="1"/>
</dbReference>